<dbReference type="Pfam" id="PF05272">
    <property type="entry name" value="VapE-like_dom"/>
    <property type="match status" value="1"/>
</dbReference>
<dbReference type="Proteomes" id="UP000254889">
    <property type="component" value="Chromosome"/>
</dbReference>
<organism evidence="2 3">
    <name type="scientific">Pseudolabrys taiwanensis</name>
    <dbReference type="NCBI Taxonomy" id="331696"/>
    <lineage>
        <taxon>Bacteria</taxon>
        <taxon>Pseudomonadati</taxon>
        <taxon>Pseudomonadota</taxon>
        <taxon>Alphaproteobacteria</taxon>
        <taxon>Hyphomicrobiales</taxon>
        <taxon>Xanthobacteraceae</taxon>
        <taxon>Pseudolabrys</taxon>
    </lineage>
</organism>
<feature type="domain" description="Virulence-associated protein E-like" evidence="1">
    <location>
        <begin position="77"/>
        <end position="240"/>
    </location>
</feature>
<keyword evidence="3" id="KW-1185">Reference proteome</keyword>
<proteinExistence type="predicted"/>
<dbReference type="EMBL" id="CP031417">
    <property type="protein sequence ID" value="AXK82274.1"/>
    <property type="molecule type" value="Genomic_DNA"/>
</dbReference>
<dbReference type="OrthoDB" id="7569490at2"/>
<dbReference type="AlphaFoldDB" id="A0A345ZZC7"/>
<evidence type="ECO:0000313" key="2">
    <source>
        <dbReference type="EMBL" id="AXK82274.1"/>
    </source>
</evidence>
<evidence type="ECO:0000259" key="1">
    <source>
        <dbReference type="Pfam" id="PF05272"/>
    </source>
</evidence>
<evidence type="ECO:0000313" key="3">
    <source>
        <dbReference type="Proteomes" id="UP000254889"/>
    </source>
</evidence>
<accession>A0A345ZZC7</accession>
<gene>
    <name evidence="2" type="ORF">DW352_18145</name>
</gene>
<sequence>MRVRLRIKPIDDKILTDEIVEFCARAGYAFAKADISRAVRLTIQDRAVERRAAVMERLIETGLTREETMRADKHFALFATVFDAPEAIVVRGLKQFMFQVKRKQLQEKVGHPLMPIIMNRVQGSGKSELVLRMLKPLEELASDPVPFSEVADPRSSALFSYAVVNIDDAGRLKSGNVPDLKAAITAMHKQNRVLGTSKQRRIVNLASFIASTNENILSLVPDETGHRRFLLLPMKNGAVEKGGSPEVWSTINSLDFDLMWRSVPIDGEEPIKAVLDQLHVYQASYVPPDPILTWLMSFDPSSEAVRNITAPHGDGGQKIYAEKLYKLYCDEADDPVTNTSFGKAVKGYIDAGLPGIPFSARERSNDARYYVLKSPR</sequence>
<name>A0A345ZZC7_9HYPH</name>
<dbReference type="InterPro" id="IPR007936">
    <property type="entry name" value="VapE-like_dom"/>
</dbReference>
<protein>
    <recommendedName>
        <fullName evidence="1">Virulence-associated protein E-like domain-containing protein</fullName>
    </recommendedName>
</protein>
<reference evidence="2 3" key="1">
    <citation type="submission" date="2018-07" db="EMBL/GenBank/DDBJ databases">
        <authorList>
            <person name="Quirk P.G."/>
            <person name="Krulwich T.A."/>
        </authorList>
    </citation>
    <scope>NUCLEOTIDE SEQUENCE [LARGE SCALE GENOMIC DNA]</scope>
    <source>
        <strain evidence="2 3">CC-BB4</strain>
    </source>
</reference>
<dbReference type="KEGG" id="ptaw:DW352_18145"/>